<evidence type="ECO:0000256" key="1">
    <source>
        <dbReference type="SAM" id="MobiDB-lite"/>
    </source>
</evidence>
<feature type="region of interest" description="Disordered" evidence="1">
    <location>
        <begin position="31"/>
        <end position="62"/>
    </location>
</feature>
<dbReference type="InterPro" id="IPR036779">
    <property type="entry name" value="LysM_dom_sf"/>
</dbReference>
<dbReference type="SUPFAM" id="SSF54106">
    <property type="entry name" value="LysM domain"/>
    <property type="match status" value="1"/>
</dbReference>
<feature type="non-terminal residue" evidence="3">
    <location>
        <position position="112"/>
    </location>
</feature>
<dbReference type="Pfam" id="PF01476">
    <property type="entry name" value="LysM"/>
    <property type="match status" value="1"/>
</dbReference>
<accession>A0A0F8VTE9</accession>
<dbReference type="Gene3D" id="3.10.350.10">
    <property type="entry name" value="LysM domain"/>
    <property type="match status" value="1"/>
</dbReference>
<evidence type="ECO:0000313" key="3">
    <source>
        <dbReference type="EMBL" id="KKK47623.1"/>
    </source>
</evidence>
<dbReference type="PROSITE" id="PS51782">
    <property type="entry name" value="LYSM"/>
    <property type="match status" value="1"/>
</dbReference>
<dbReference type="PROSITE" id="PS51257">
    <property type="entry name" value="PROKAR_LIPOPROTEIN"/>
    <property type="match status" value="1"/>
</dbReference>
<dbReference type="SMART" id="SM00257">
    <property type="entry name" value="LysM"/>
    <property type="match status" value="1"/>
</dbReference>
<reference evidence="3" key="1">
    <citation type="journal article" date="2015" name="Nature">
        <title>Complex archaea that bridge the gap between prokaryotes and eukaryotes.</title>
        <authorList>
            <person name="Spang A."/>
            <person name="Saw J.H."/>
            <person name="Jorgensen S.L."/>
            <person name="Zaremba-Niedzwiedzka K."/>
            <person name="Martijn J."/>
            <person name="Lind A.E."/>
            <person name="van Eijk R."/>
            <person name="Schleper C."/>
            <person name="Guy L."/>
            <person name="Ettema T.J."/>
        </authorList>
    </citation>
    <scope>NUCLEOTIDE SEQUENCE</scope>
</reference>
<dbReference type="CDD" id="cd00118">
    <property type="entry name" value="LysM"/>
    <property type="match status" value="1"/>
</dbReference>
<name>A0A0F8VTE9_9ZZZZ</name>
<proteinExistence type="predicted"/>
<gene>
    <name evidence="3" type="ORF">LCGC14_3153320</name>
</gene>
<evidence type="ECO:0000259" key="2">
    <source>
        <dbReference type="PROSITE" id="PS51782"/>
    </source>
</evidence>
<sequence>MARTLALLLLAFSALALIAIACNGEGDFLLDDEPEATGTPPFFERSPQPTPIPTPTAAPAGECGETYTVEAGDSPFSIAEKCGVDVTDLQELNDIDDPRSLRVGQELKMPPL</sequence>
<dbReference type="AlphaFoldDB" id="A0A0F8VTE9"/>
<protein>
    <recommendedName>
        <fullName evidence="2">LysM domain-containing protein</fullName>
    </recommendedName>
</protein>
<dbReference type="EMBL" id="LAZR01069484">
    <property type="protein sequence ID" value="KKK47623.1"/>
    <property type="molecule type" value="Genomic_DNA"/>
</dbReference>
<comment type="caution">
    <text evidence="3">The sequence shown here is derived from an EMBL/GenBank/DDBJ whole genome shotgun (WGS) entry which is preliminary data.</text>
</comment>
<organism evidence="3">
    <name type="scientific">marine sediment metagenome</name>
    <dbReference type="NCBI Taxonomy" id="412755"/>
    <lineage>
        <taxon>unclassified sequences</taxon>
        <taxon>metagenomes</taxon>
        <taxon>ecological metagenomes</taxon>
    </lineage>
</organism>
<feature type="domain" description="LysM" evidence="2">
    <location>
        <begin position="65"/>
        <end position="109"/>
    </location>
</feature>
<dbReference type="InterPro" id="IPR018392">
    <property type="entry name" value="LysM"/>
</dbReference>